<name>A0A7C8LD01_9FIRM</name>
<dbReference type="Pfam" id="PF04542">
    <property type="entry name" value="Sigma70_r2"/>
    <property type="match status" value="1"/>
</dbReference>
<evidence type="ECO:0000256" key="2">
    <source>
        <dbReference type="ARBA" id="ARBA00023015"/>
    </source>
</evidence>
<organism evidence="8 9">
    <name type="scientific">Defluviitalea raffinosedens</name>
    <dbReference type="NCBI Taxonomy" id="1450156"/>
    <lineage>
        <taxon>Bacteria</taxon>
        <taxon>Bacillati</taxon>
        <taxon>Bacillota</taxon>
        <taxon>Clostridia</taxon>
        <taxon>Lachnospirales</taxon>
        <taxon>Defluviitaleaceae</taxon>
        <taxon>Defluviitalea</taxon>
    </lineage>
</organism>
<evidence type="ECO:0000256" key="3">
    <source>
        <dbReference type="ARBA" id="ARBA00023082"/>
    </source>
</evidence>
<comment type="caution">
    <text evidence="8">The sequence shown here is derived from an EMBL/GenBank/DDBJ whole genome shotgun (WGS) entry which is preliminary data.</text>
</comment>
<dbReference type="AlphaFoldDB" id="A0A7C8LD01"/>
<dbReference type="Gene3D" id="1.10.10.10">
    <property type="entry name" value="Winged helix-like DNA-binding domain superfamily/Winged helix DNA-binding domain"/>
    <property type="match status" value="1"/>
</dbReference>
<keyword evidence="4" id="KW-0238">DNA-binding</keyword>
<dbReference type="RefSeq" id="WP_158741606.1">
    <property type="nucleotide sequence ID" value="NZ_JAFBEP010000019.1"/>
</dbReference>
<dbReference type="GO" id="GO:0006352">
    <property type="term" value="P:DNA-templated transcription initiation"/>
    <property type="evidence" value="ECO:0007669"/>
    <property type="project" value="InterPro"/>
</dbReference>
<keyword evidence="2" id="KW-0805">Transcription regulation</keyword>
<evidence type="ECO:0000259" key="6">
    <source>
        <dbReference type="Pfam" id="PF04542"/>
    </source>
</evidence>
<evidence type="ECO:0000256" key="5">
    <source>
        <dbReference type="ARBA" id="ARBA00023163"/>
    </source>
</evidence>
<dbReference type="PANTHER" id="PTHR43133:SF8">
    <property type="entry name" value="RNA POLYMERASE SIGMA FACTOR HI_1459-RELATED"/>
    <property type="match status" value="1"/>
</dbReference>
<evidence type="ECO:0000259" key="7">
    <source>
        <dbReference type="Pfam" id="PF08281"/>
    </source>
</evidence>
<dbReference type="InterPro" id="IPR013324">
    <property type="entry name" value="RNA_pol_sigma_r3/r4-like"/>
</dbReference>
<sequence length="153" mass="17904">MSISIEDQYDQIYRYCYFKVKNKEIAEDLTQETFLKYFKQSSYINRGKPLAYLYTIAKNLCIDFYRKSSREEGLREEMGESDHISQFETNFAIKQAVSKLPIDLQELLLLRFANELGINEIASIMKISRFSVYRKLNKALGLLKASLGEEDLL</sequence>
<comment type="similarity">
    <text evidence="1">Belongs to the sigma-70 factor family. ECF subfamily.</text>
</comment>
<dbReference type="InterPro" id="IPR007627">
    <property type="entry name" value="RNA_pol_sigma70_r2"/>
</dbReference>
<dbReference type="InterPro" id="IPR013325">
    <property type="entry name" value="RNA_pol_sigma_r2"/>
</dbReference>
<keyword evidence="5" id="KW-0804">Transcription</keyword>
<accession>A0A7C8LD01</accession>
<evidence type="ECO:0000256" key="4">
    <source>
        <dbReference type="ARBA" id="ARBA00023125"/>
    </source>
</evidence>
<feature type="domain" description="RNA polymerase sigma-70 region 2" evidence="6">
    <location>
        <begin position="8"/>
        <end position="70"/>
    </location>
</feature>
<protein>
    <submittedName>
        <fullName evidence="8">Sigma-70 family RNA polymerase sigma factor</fullName>
    </submittedName>
</protein>
<dbReference type="InterPro" id="IPR039425">
    <property type="entry name" value="RNA_pol_sigma-70-like"/>
</dbReference>
<dbReference type="InterPro" id="IPR013249">
    <property type="entry name" value="RNA_pol_sigma70_r4_t2"/>
</dbReference>
<dbReference type="EMBL" id="WSLF01000017">
    <property type="protein sequence ID" value="KAE9629425.1"/>
    <property type="molecule type" value="Genomic_DNA"/>
</dbReference>
<feature type="domain" description="RNA polymerase sigma factor 70 region 4 type 2" evidence="7">
    <location>
        <begin position="92"/>
        <end position="140"/>
    </location>
</feature>
<evidence type="ECO:0000313" key="8">
    <source>
        <dbReference type="EMBL" id="KAE9629425.1"/>
    </source>
</evidence>
<dbReference type="OrthoDB" id="9789355at2"/>
<dbReference type="SUPFAM" id="SSF88946">
    <property type="entry name" value="Sigma2 domain of RNA polymerase sigma factors"/>
    <property type="match status" value="1"/>
</dbReference>
<dbReference type="Proteomes" id="UP000483018">
    <property type="component" value="Unassembled WGS sequence"/>
</dbReference>
<dbReference type="PANTHER" id="PTHR43133">
    <property type="entry name" value="RNA POLYMERASE ECF-TYPE SIGMA FACTO"/>
    <property type="match status" value="1"/>
</dbReference>
<keyword evidence="9" id="KW-1185">Reference proteome</keyword>
<dbReference type="InterPro" id="IPR036388">
    <property type="entry name" value="WH-like_DNA-bd_sf"/>
</dbReference>
<proteinExistence type="inferred from homology"/>
<dbReference type="InterPro" id="IPR014284">
    <property type="entry name" value="RNA_pol_sigma-70_dom"/>
</dbReference>
<dbReference type="GO" id="GO:0003677">
    <property type="term" value="F:DNA binding"/>
    <property type="evidence" value="ECO:0007669"/>
    <property type="project" value="UniProtKB-KW"/>
</dbReference>
<dbReference type="GO" id="GO:0016987">
    <property type="term" value="F:sigma factor activity"/>
    <property type="evidence" value="ECO:0007669"/>
    <property type="project" value="UniProtKB-KW"/>
</dbReference>
<dbReference type="SUPFAM" id="SSF88659">
    <property type="entry name" value="Sigma3 and sigma4 domains of RNA polymerase sigma factors"/>
    <property type="match status" value="1"/>
</dbReference>
<reference evidence="8 9" key="1">
    <citation type="submission" date="2019-12" db="EMBL/GenBank/DDBJ databases">
        <title>Defluviitalea raffinosedens, isolated from a biogas fermenter, genome sequencing and characterization.</title>
        <authorList>
            <person name="Rettenmaier R."/>
            <person name="Schneider M."/>
            <person name="Neuhaus K."/>
            <person name="Liebl W."/>
            <person name="Zverlov V."/>
        </authorList>
    </citation>
    <scope>NUCLEOTIDE SEQUENCE [LARGE SCALE GENOMIC DNA]</scope>
    <source>
        <strain evidence="8 9">249c-K6</strain>
    </source>
</reference>
<dbReference type="Pfam" id="PF08281">
    <property type="entry name" value="Sigma70_r4_2"/>
    <property type="match status" value="1"/>
</dbReference>
<evidence type="ECO:0000256" key="1">
    <source>
        <dbReference type="ARBA" id="ARBA00010641"/>
    </source>
</evidence>
<evidence type="ECO:0000313" key="9">
    <source>
        <dbReference type="Proteomes" id="UP000483018"/>
    </source>
</evidence>
<dbReference type="NCBIfam" id="TIGR02937">
    <property type="entry name" value="sigma70-ECF"/>
    <property type="match status" value="1"/>
</dbReference>
<dbReference type="Gene3D" id="1.10.1740.10">
    <property type="match status" value="1"/>
</dbReference>
<gene>
    <name evidence="8" type="ORF">GND95_13080</name>
</gene>
<keyword evidence="3" id="KW-0731">Sigma factor</keyword>